<evidence type="ECO:0000313" key="2">
    <source>
        <dbReference type="Proteomes" id="UP001589654"/>
    </source>
</evidence>
<name>A0ABV5J096_9BACT</name>
<dbReference type="RefSeq" id="WP_290249727.1">
    <property type="nucleotide sequence ID" value="NZ_JAUFQT010000002.1"/>
</dbReference>
<dbReference type="EMBL" id="JBHMEW010000005">
    <property type="protein sequence ID" value="MFB9210248.1"/>
    <property type="molecule type" value="Genomic_DNA"/>
</dbReference>
<protein>
    <recommendedName>
        <fullName evidence="3">Lipocalin-like domain-containing protein</fullName>
    </recommendedName>
</protein>
<dbReference type="Proteomes" id="UP001589654">
    <property type="component" value="Unassembled WGS sequence"/>
</dbReference>
<keyword evidence="2" id="KW-1185">Reference proteome</keyword>
<reference evidence="1 2" key="1">
    <citation type="submission" date="2024-09" db="EMBL/GenBank/DDBJ databases">
        <authorList>
            <person name="Sun Q."/>
            <person name="Mori K."/>
        </authorList>
    </citation>
    <scope>NUCLEOTIDE SEQUENCE [LARGE SCALE GENOMIC DNA]</scope>
    <source>
        <strain evidence="1 2">CECT 7682</strain>
    </source>
</reference>
<evidence type="ECO:0008006" key="3">
    <source>
        <dbReference type="Google" id="ProtNLM"/>
    </source>
</evidence>
<evidence type="ECO:0000313" key="1">
    <source>
        <dbReference type="EMBL" id="MFB9210248.1"/>
    </source>
</evidence>
<sequence length="186" mass="20086">MENLQINYGRKTGWFLVLLLSFACIFTNCGIGEDSVPDKLNDLNKLGFKGVTGNIMEARVNGNDFCTPIGTAIYLDIDAPRLSILGLFGNANPGFSKSLNLENPGEGTYSLTDGQFGTDNEEEIYAVHEEKGEGSGTVTITELSNSRVKGTFELTDIGIDTSGNPNGKQVEVTKGDFDLAIDYNQN</sequence>
<proteinExistence type="predicted"/>
<accession>A0ABV5J096</accession>
<comment type="caution">
    <text evidence="1">The sequence shown here is derived from an EMBL/GenBank/DDBJ whole genome shotgun (WGS) entry which is preliminary data.</text>
</comment>
<gene>
    <name evidence="1" type="ORF">ACFFUR_00375</name>
</gene>
<organism evidence="1 2">
    <name type="scientific">Echinicola jeungdonensis</name>
    <dbReference type="NCBI Taxonomy" id="709343"/>
    <lineage>
        <taxon>Bacteria</taxon>
        <taxon>Pseudomonadati</taxon>
        <taxon>Bacteroidota</taxon>
        <taxon>Cytophagia</taxon>
        <taxon>Cytophagales</taxon>
        <taxon>Cyclobacteriaceae</taxon>
        <taxon>Echinicola</taxon>
    </lineage>
</organism>